<keyword evidence="3" id="KW-1133">Transmembrane helix</keyword>
<dbReference type="RefSeq" id="XP_002737910.1">
    <property type="nucleotide sequence ID" value="XM_002737864.2"/>
</dbReference>
<accession>A0ABM0GUY8</accession>
<dbReference type="Gene3D" id="3.40.50.300">
    <property type="entry name" value="P-loop containing nucleotide triphosphate hydrolases"/>
    <property type="match status" value="1"/>
</dbReference>
<keyword evidence="5" id="KW-1185">Reference proteome</keyword>
<evidence type="ECO:0000313" key="6">
    <source>
        <dbReference type="RefSeq" id="XP_002737910.1"/>
    </source>
</evidence>
<dbReference type="InterPro" id="IPR000863">
    <property type="entry name" value="Sulfotransferase_dom"/>
</dbReference>
<dbReference type="InterPro" id="IPR037359">
    <property type="entry name" value="NST/OST"/>
</dbReference>
<feature type="transmembrane region" description="Helical" evidence="3">
    <location>
        <begin position="59"/>
        <end position="79"/>
    </location>
</feature>
<keyword evidence="3" id="KW-0472">Membrane</keyword>
<sequence>MATGIYGSTADALSTVVTWRLDSIHSDNSGPSLLFSLIYNMAIRRWGLAQFCRSHCLELGVILICCSMWVLYILEHFWASNHQLPLFGSSAASSRDRLVEALDRQSKYQSVPYEAKHDVDAYIDSKFNNSCYKVDRKDLSNRVLLDQKDLRKRGCQQRLPQAVLIGMRKCGIGRILQFLRFHPAIEMRTSLLPLDFFSGSYKKGLELYRKQMPYTTESQLTVEKTPEYFIVPHDVPKKVRDEISPETRIVAVVCDPVKRLIADYVSLAVKDKNPEAIEQYMSDNLEKTVTDRGSGNINHLNALVDSSLYFKHFMRWMHAFPMDQILLIDAEAATKHPAREMQRLEYFLGLPSYFDESHFFFDEDHHKYCLKFPQDMCVESSPAKKSKSQKEVASETKGAGIRGEVPDELKSKLYDFFEPYDQMLADKFNQTLSWGNIYDRHDRDAQYKSRY</sequence>
<dbReference type="Pfam" id="PF00685">
    <property type="entry name" value="Sulfotransfer_1"/>
    <property type="match status" value="1"/>
</dbReference>
<keyword evidence="2" id="KW-0325">Glycoprotein</keyword>
<reference evidence="6" key="1">
    <citation type="submission" date="2025-08" db="UniProtKB">
        <authorList>
            <consortium name="RefSeq"/>
        </authorList>
    </citation>
    <scope>IDENTIFICATION</scope>
    <source>
        <tissue evidence="6">Testes</tissue>
    </source>
</reference>
<evidence type="ECO:0000313" key="5">
    <source>
        <dbReference type="Proteomes" id="UP000694865"/>
    </source>
</evidence>
<dbReference type="InterPro" id="IPR027417">
    <property type="entry name" value="P-loop_NTPase"/>
</dbReference>
<keyword evidence="3" id="KW-0812">Transmembrane</keyword>
<evidence type="ECO:0000259" key="4">
    <source>
        <dbReference type="Pfam" id="PF00685"/>
    </source>
</evidence>
<evidence type="ECO:0000256" key="1">
    <source>
        <dbReference type="ARBA" id="ARBA00022679"/>
    </source>
</evidence>
<evidence type="ECO:0000256" key="2">
    <source>
        <dbReference type="ARBA" id="ARBA00023180"/>
    </source>
</evidence>
<gene>
    <name evidence="6" type="primary">LOC100372832</name>
</gene>
<dbReference type="PANTHER" id="PTHR10605:SF65">
    <property type="entry name" value="GH20068P"/>
    <property type="match status" value="1"/>
</dbReference>
<protein>
    <submittedName>
        <fullName evidence="6">Heparan sulfate glucosamine 3-O-sulfotransferase 3A1-like</fullName>
    </submittedName>
</protein>
<dbReference type="GeneID" id="100372832"/>
<evidence type="ECO:0000256" key="3">
    <source>
        <dbReference type="SAM" id="Phobius"/>
    </source>
</evidence>
<name>A0ABM0GUY8_SACKO</name>
<organism evidence="5 6">
    <name type="scientific">Saccoglossus kowalevskii</name>
    <name type="common">Acorn worm</name>
    <dbReference type="NCBI Taxonomy" id="10224"/>
    <lineage>
        <taxon>Eukaryota</taxon>
        <taxon>Metazoa</taxon>
        <taxon>Hemichordata</taxon>
        <taxon>Enteropneusta</taxon>
        <taxon>Harrimaniidae</taxon>
        <taxon>Saccoglossus</taxon>
    </lineage>
</organism>
<feature type="domain" description="Sulfotransferase" evidence="4">
    <location>
        <begin position="160"/>
        <end position="378"/>
    </location>
</feature>
<dbReference type="PANTHER" id="PTHR10605">
    <property type="entry name" value="HEPARAN SULFATE SULFOTRANSFERASE"/>
    <property type="match status" value="1"/>
</dbReference>
<keyword evidence="1" id="KW-0808">Transferase</keyword>
<dbReference type="Proteomes" id="UP000694865">
    <property type="component" value="Unplaced"/>
</dbReference>
<proteinExistence type="predicted"/>
<dbReference type="SUPFAM" id="SSF52540">
    <property type="entry name" value="P-loop containing nucleoside triphosphate hydrolases"/>
    <property type="match status" value="1"/>
</dbReference>